<protein>
    <submittedName>
        <fullName evidence="14">Stearoyl-CoA desaturase (Delta-9 desaturase)</fullName>
    </submittedName>
</protein>
<evidence type="ECO:0000256" key="6">
    <source>
        <dbReference type="ARBA" id="ARBA00022989"/>
    </source>
</evidence>
<keyword evidence="4 12" id="KW-0812">Transmembrane</keyword>
<keyword evidence="9" id="KW-0443">Lipid metabolism</keyword>
<evidence type="ECO:0000313" key="15">
    <source>
        <dbReference type="Proteomes" id="UP000199518"/>
    </source>
</evidence>
<feature type="transmembrane region" description="Helical" evidence="12">
    <location>
        <begin position="75"/>
        <end position="95"/>
    </location>
</feature>
<dbReference type="PANTHER" id="PTHR11351">
    <property type="entry name" value="ACYL-COA DESATURASE"/>
    <property type="match status" value="1"/>
</dbReference>
<organism evidence="14 15">
    <name type="scientific">Planctomicrobium piriforme</name>
    <dbReference type="NCBI Taxonomy" id="1576369"/>
    <lineage>
        <taxon>Bacteria</taxon>
        <taxon>Pseudomonadati</taxon>
        <taxon>Planctomycetota</taxon>
        <taxon>Planctomycetia</taxon>
        <taxon>Planctomycetales</taxon>
        <taxon>Planctomycetaceae</taxon>
        <taxon>Planctomicrobium</taxon>
    </lineage>
</organism>
<evidence type="ECO:0000256" key="3">
    <source>
        <dbReference type="ARBA" id="ARBA00022516"/>
    </source>
</evidence>
<evidence type="ECO:0000256" key="2">
    <source>
        <dbReference type="ARBA" id="ARBA00008749"/>
    </source>
</evidence>
<evidence type="ECO:0000256" key="8">
    <source>
        <dbReference type="ARBA" id="ARBA00023004"/>
    </source>
</evidence>
<dbReference type="RefSeq" id="WP_245764577.1">
    <property type="nucleotide sequence ID" value="NZ_FOQD01000007.1"/>
</dbReference>
<evidence type="ECO:0000256" key="1">
    <source>
        <dbReference type="ARBA" id="ARBA00004141"/>
    </source>
</evidence>
<gene>
    <name evidence="14" type="ORF">SAMN05421753_107129</name>
</gene>
<evidence type="ECO:0000256" key="11">
    <source>
        <dbReference type="ARBA" id="ARBA00023160"/>
    </source>
</evidence>
<accession>A0A1I3GU87</accession>
<dbReference type="PANTHER" id="PTHR11351:SF31">
    <property type="entry name" value="DESATURASE 1, ISOFORM A-RELATED"/>
    <property type="match status" value="1"/>
</dbReference>
<feature type="domain" description="Fatty acid desaturase" evidence="13">
    <location>
        <begin position="97"/>
        <end position="312"/>
    </location>
</feature>
<keyword evidence="15" id="KW-1185">Reference proteome</keyword>
<dbReference type="Pfam" id="PF00487">
    <property type="entry name" value="FA_desaturase"/>
    <property type="match status" value="1"/>
</dbReference>
<dbReference type="EMBL" id="FOQD01000007">
    <property type="protein sequence ID" value="SFI26946.1"/>
    <property type="molecule type" value="Genomic_DNA"/>
</dbReference>
<dbReference type="PRINTS" id="PR00075">
    <property type="entry name" value="FACDDSATRASE"/>
</dbReference>
<evidence type="ECO:0000256" key="12">
    <source>
        <dbReference type="SAM" id="Phobius"/>
    </source>
</evidence>
<dbReference type="CDD" id="cd03505">
    <property type="entry name" value="Delta9-FADS-like"/>
    <property type="match status" value="1"/>
</dbReference>
<dbReference type="Proteomes" id="UP000199518">
    <property type="component" value="Unassembled WGS sequence"/>
</dbReference>
<keyword evidence="3" id="KW-0444">Lipid biosynthesis</keyword>
<keyword evidence="10 12" id="KW-0472">Membrane</keyword>
<evidence type="ECO:0000256" key="10">
    <source>
        <dbReference type="ARBA" id="ARBA00023136"/>
    </source>
</evidence>
<dbReference type="GO" id="GO:0016020">
    <property type="term" value="C:membrane"/>
    <property type="evidence" value="ECO:0007669"/>
    <property type="project" value="UniProtKB-SubCell"/>
</dbReference>
<dbReference type="InterPro" id="IPR005804">
    <property type="entry name" value="FA_desaturase_dom"/>
</dbReference>
<keyword evidence="7" id="KW-0560">Oxidoreductase</keyword>
<feature type="transmembrane region" description="Helical" evidence="12">
    <location>
        <begin position="101"/>
        <end position="119"/>
    </location>
</feature>
<proteinExistence type="inferred from homology"/>
<sequence length="342" mass="39016">MSPTLIDNELPEAPIGTEELSSDLIPANEMDSANDEPGDLPAHVTERPMSVAAQERAELLNYFTPDNLKLANIDWIVASWMIAMHAGCLAAPFFFTWEALAVAAVLHWATCSIGICLTYHRCLSHRSFKLKAPAKMVGMICGSIAGEGTPLMWAATHRVHHGQSDHHGDPHSPLEGPWWSHLWWMMVKSSERKKQLLYQYYAPDLNRDPMVRFFDRTFAIWLWGAGILLLAFGGLSMFLWAMCVRMVLAYHSTWFVNSATHLWGYRNYETTDASRNLWWVALFAYGEGWHNNHHAHPRLARAGHRWWEFDMTWWTICFLRAIGQATNVDDRIPAKNAPQTAN</sequence>
<comment type="subcellular location">
    <subcellularLocation>
        <location evidence="1">Membrane</location>
        <topology evidence="1">Multi-pass membrane protein</topology>
    </subcellularLocation>
</comment>
<evidence type="ECO:0000256" key="7">
    <source>
        <dbReference type="ARBA" id="ARBA00023002"/>
    </source>
</evidence>
<dbReference type="GO" id="GO:0016717">
    <property type="term" value="F:oxidoreductase activity, acting on paired donors, with oxidation of a pair of donors resulting in the reduction of molecular oxygen to two molecules of water"/>
    <property type="evidence" value="ECO:0007669"/>
    <property type="project" value="InterPro"/>
</dbReference>
<dbReference type="GO" id="GO:0006633">
    <property type="term" value="P:fatty acid biosynthetic process"/>
    <property type="evidence" value="ECO:0007669"/>
    <property type="project" value="UniProtKB-KW"/>
</dbReference>
<name>A0A1I3GU87_9PLAN</name>
<keyword evidence="6 12" id="KW-1133">Transmembrane helix</keyword>
<evidence type="ECO:0000259" key="13">
    <source>
        <dbReference type="Pfam" id="PF00487"/>
    </source>
</evidence>
<reference evidence="15" key="1">
    <citation type="submission" date="2016-10" db="EMBL/GenBank/DDBJ databases">
        <authorList>
            <person name="Varghese N."/>
            <person name="Submissions S."/>
        </authorList>
    </citation>
    <scope>NUCLEOTIDE SEQUENCE [LARGE SCALE GENOMIC DNA]</scope>
    <source>
        <strain evidence="15">DSM 26348</strain>
    </source>
</reference>
<dbReference type="STRING" id="1576369.SAMN05421753_107129"/>
<dbReference type="AlphaFoldDB" id="A0A1I3GU87"/>
<keyword evidence="8" id="KW-0408">Iron</keyword>
<dbReference type="InterPro" id="IPR015876">
    <property type="entry name" value="Acyl-CoA_DS"/>
</dbReference>
<keyword evidence="5" id="KW-0276">Fatty acid metabolism</keyword>
<keyword evidence="11" id="KW-0275">Fatty acid biosynthesis</keyword>
<evidence type="ECO:0000256" key="5">
    <source>
        <dbReference type="ARBA" id="ARBA00022832"/>
    </source>
</evidence>
<evidence type="ECO:0000256" key="4">
    <source>
        <dbReference type="ARBA" id="ARBA00022692"/>
    </source>
</evidence>
<evidence type="ECO:0000256" key="9">
    <source>
        <dbReference type="ARBA" id="ARBA00023098"/>
    </source>
</evidence>
<evidence type="ECO:0000313" key="14">
    <source>
        <dbReference type="EMBL" id="SFI26946.1"/>
    </source>
</evidence>
<comment type="similarity">
    <text evidence="2">Belongs to the fatty acid desaturase type 2 family.</text>
</comment>
<feature type="transmembrane region" description="Helical" evidence="12">
    <location>
        <begin position="220"/>
        <end position="242"/>
    </location>
</feature>